<dbReference type="HOGENOM" id="CLU_1182949_0_0_6"/>
<evidence type="ECO:0000313" key="2">
    <source>
        <dbReference type="Proteomes" id="UP000010809"/>
    </source>
</evidence>
<name>L0DYP3_THIND</name>
<dbReference type="KEGG" id="tni:TVNIR_3077"/>
<protein>
    <submittedName>
        <fullName evidence="1">Uncharacterized protein</fullName>
    </submittedName>
</protein>
<dbReference type="Proteomes" id="UP000010809">
    <property type="component" value="Chromosome"/>
</dbReference>
<dbReference type="PATRIC" id="fig|1255043.3.peg.3105"/>
<evidence type="ECO:0000313" key="1">
    <source>
        <dbReference type="EMBL" id="AGA34714.1"/>
    </source>
</evidence>
<dbReference type="AlphaFoldDB" id="L0DYP3"/>
<reference evidence="1" key="1">
    <citation type="submission" date="2015-12" db="EMBL/GenBank/DDBJ databases">
        <authorList>
            <person name="Tikhonova T.V."/>
            <person name="Pavlov A.R."/>
            <person name="Beletsky A.V."/>
            <person name="Mardanov A.V."/>
            <person name="Sorokin D.Y."/>
            <person name="Ravin N.V."/>
            <person name="Popov V.O."/>
        </authorList>
    </citation>
    <scope>NUCLEOTIDE SEQUENCE</scope>
    <source>
        <strain evidence="1">DSM 14787</strain>
    </source>
</reference>
<proteinExistence type="predicted"/>
<organism evidence="1 2">
    <name type="scientific">Thioalkalivibrio nitratireducens (strain DSM 14787 / UNIQEM 213 / ALEN2)</name>
    <dbReference type="NCBI Taxonomy" id="1255043"/>
    <lineage>
        <taxon>Bacteria</taxon>
        <taxon>Pseudomonadati</taxon>
        <taxon>Pseudomonadota</taxon>
        <taxon>Gammaproteobacteria</taxon>
        <taxon>Chromatiales</taxon>
        <taxon>Ectothiorhodospiraceae</taxon>
        <taxon>Thioalkalivibrio</taxon>
    </lineage>
</organism>
<accession>L0DYP3</accession>
<dbReference type="EMBL" id="CP003989">
    <property type="protein sequence ID" value="AGA34714.1"/>
    <property type="molecule type" value="Genomic_DNA"/>
</dbReference>
<dbReference type="RefSeq" id="WP_015259822.1">
    <property type="nucleotide sequence ID" value="NC_019902.2"/>
</dbReference>
<keyword evidence="2" id="KW-1185">Reference proteome</keyword>
<sequence length="246" mass="26604">MAMQPVPGPVAVPARYAEHWNDDFGVRGWKLDVPGTGPDVIAGTPYTGERIPTSVFVHDLVDHHLCGFRLSGYLDEAGALVQLAQRTGSDPVADFQQIIDEDLLPGAVMGVDWTALLPASVAAGIGPGNDPRDALQTLRRELGDGVLRALFTAGFVHQGWLRRDAARAAWTAQGLDYAARPYIALALQELFEWMDAQVQTRAWSHARGDFAIGNDAVGFLFREPAGERHTVAVAPPPDQDSNETQS</sequence>
<dbReference type="STRING" id="1255043.TVNIR_3077"/>
<gene>
    <name evidence="1" type="ordered locus">TVNIR_3077</name>
</gene>